<accession>A0A2U1JA87</accession>
<dbReference type="AlphaFoldDB" id="A0A2U1JA87"/>
<name>A0A2U1JA87_SMIAN</name>
<evidence type="ECO:0000313" key="2">
    <source>
        <dbReference type="EMBL" id="PWA01945.1"/>
    </source>
</evidence>
<sequence length="677" mass="74926">SQTTNIVPEKTILEKTIQTSPNIVVKREIVYEDKGETVIVYQTVTALETAVNTEILVVGETATALETAVNTQTLVVGETATALETAVNTQTIVGMETVSGTEIVVKKSPDIVAKKEVVHEDKREDIVVHQTVTALETAVNTEILVVGKTVTDLRAAVNTEILVVGKTVTDLRAAVNTEILVVGETVTTLETAATTETIVGMETVAFTEVVAEKSPDIVAKKEVVHEDKREDVIVHQTVTALETAVNTEILVVGETVTALETAATTEIALETAATTETVVVGEIITKREQIENVDVEATPQTSVLSSVEEDIATDFGQKQKEDCRQTKNCGIWEKLRIPCPDICSIYNLNPERRFIEIPNSDISSSDVCDGPPQFTWFKNKCQIQDGFFITGFLTASSLTAIRFNSVPKINEQFLEIIISPDLTALHLPKPNNSLIQLIENDLVIEQTNIYSSNGYDLEFLDDNQENEKIPNNTDSNPSNTDTPVSNQESTEDNENVDGQQDLLKGMQRDLELPQSNKNIFPENLGYDHLALPLSTFGLKVYNKTTVSEKLGYQQENKRELVTPFFVYFHNKKMVFGSGIPGTTKIYPLIGIEFEHQLTQDFIEKIMDAQQNTTMPEESELAAEYSKLVYGQMLDPNYFGFWSYDNNVRITGAGQMCGYSNQFKNYNFTAINSLVESN</sequence>
<feature type="compositionally biased region" description="Low complexity" evidence="1">
    <location>
        <begin position="470"/>
        <end position="483"/>
    </location>
</feature>
<organism evidence="2 3">
    <name type="scientific">Smittium angustum</name>
    <dbReference type="NCBI Taxonomy" id="133377"/>
    <lineage>
        <taxon>Eukaryota</taxon>
        <taxon>Fungi</taxon>
        <taxon>Fungi incertae sedis</taxon>
        <taxon>Zoopagomycota</taxon>
        <taxon>Kickxellomycotina</taxon>
        <taxon>Harpellomycetes</taxon>
        <taxon>Harpellales</taxon>
        <taxon>Legeriomycetaceae</taxon>
        <taxon>Smittium</taxon>
    </lineage>
</organism>
<feature type="non-terminal residue" evidence="2">
    <location>
        <position position="1"/>
    </location>
</feature>
<protein>
    <submittedName>
        <fullName evidence="2">Uncharacterized protein</fullName>
    </submittedName>
</protein>
<feature type="region of interest" description="Disordered" evidence="1">
    <location>
        <begin position="465"/>
        <end position="496"/>
    </location>
</feature>
<keyword evidence="3" id="KW-1185">Reference proteome</keyword>
<proteinExistence type="predicted"/>
<evidence type="ECO:0000256" key="1">
    <source>
        <dbReference type="SAM" id="MobiDB-lite"/>
    </source>
</evidence>
<comment type="caution">
    <text evidence="2">The sequence shown here is derived from an EMBL/GenBank/DDBJ whole genome shotgun (WGS) entry which is preliminary data.</text>
</comment>
<reference evidence="2 3" key="1">
    <citation type="journal article" date="2018" name="MBio">
        <title>Comparative Genomics Reveals the Core Gene Toolbox for the Fungus-Insect Symbiosis.</title>
        <authorList>
            <person name="Wang Y."/>
            <person name="Stata M."/>
            <person name="Wang W."/>
            <person name="Stajich J.E."/>
            <person name="White M.M."/>
            <person name="Moncalvo J.M."/>
        </authorList>
    </citation>
    <scope>NUCLEOTIDE SEQUENCE [LARGE SCALE GENOMIC DNA]</scope>
    <source>
        <strain evidence="2 3">AUS-126-30</strain>
    </source>
</reference>
<dbReference type="EMBL" id="MBFU01000119">
    <property type="protein sequence ID" value="PWA01945.1"/>
    <property type="molecule type" value="Genomic_DNA"/>
</dbReference>
<evidence type="ECO:0000313" key="3">
    <source>
        <dbReference type="Proteomes" id="UP000245591"/>
    </source>
</evidence>
<dbReference type="Proteomes" id="UP000245591">
    <property type="component" value="Unassembled WGS sequence"/>
</dbReference>
<gene>
    <name evidence="2" type="ORF">BB558_001922</name>
</gene>